<feature type="region of interest" description="Disordered" evidence="1">
    <location>
        <begin position="635"/>
        <end position="702"/>
    </location>
</feature>
<feature type="compositionally biased region" description="Low complexity" evidence="1">
    <location>
        <begin position="87"/>
        <end position="97"/>
    </location>
</feature>
<feature type="compositionally biased region" description="Basic and acidic residues" evidence="1">
    <location>
        <begin position="1541"/>
        <end position="1555"/>
    </location>
</feature>
<feature type="region of interest" description="Disordered" evidence="1">
    <location>
        <begin position="741"/>
        <end position="784"/>
    </location>
</feature>
<dbReference type="PANTHER" id="PTHR31780">
    <property type="entry name" value="STRESS RESPONSE PROTEIN NST1-RELATED"/>
    <property type="match status" value="1"/>
</dbReference>
<feature type="region of interest" description="Disordered" evidence="1">
    <location>
        <begin position="1541"/>
        <end position="1580"/>
    </location>
</feature>
<feature type="compositionally biased region" description="Low complexity" evidence="1">
    <location>
        <begin position="916"/>
        <end position="931"/>
    </location>
</feature>
<sequence length="2301" mass="248620">MAHPGKFVSVNLNKSYGQHSSSSSSSTAAGHGRAGRYGGGGGGGGGGGMVVLSRPRSSGQKAAPRLAVPPPLNLPSLKKEHERFDPAASGSAAAHGSSGFGSGSGPSVMGWNKPALRPAPEDKDAIGGGAPLTGRSALDGDRLTGSPYTPPGARSAGPAPPKSPALGFAEKAMILRGEEFPSLLATVASASKQKESAGQKQKQKQASEEASYGRAEKPESQIPLDMRPQMRPSLSSSSNASDGQNSLKGSFFEQQRKKAGLSEQPLPLVKLRHSSDWDDDERDTGLGIPERERDRGLARFEPPLVTDLYDGRGRRGELGSPASNKESREGGSWRSQLGQPRDRFGARDPGVDRERSDTRPFSAGKDMRREDLNGLSPYRDNSRDGFVVGKQDSRYSRGMNTQNGRNVVEAFSGRGAEQSATTHGRYGDNSNNWYKGNSFHGNAHSKGQFSPASKGFSPGDLTTNYGREKRLASNYAKPYVEDVGLDSSDPFSNDIGDLNVKMFKKKKETQKSADFYDPVRESFEAELDNILRMQEQERQRVMEEQARALELARREEEERERLLREEEERRRLLEEEARAAAWQAEQERVEAARRAEEQRIAREEEKRRVFMEEERRKEAARQKLLELEARIARRQAEANARDDRLPSAASKERDMPRVNDVQDWEDGERTVEPIISSAPYDSPGVNRYVSSRDGNSSLVDRGKNSYYSSSALLREQENVYHSPRRDAFDSRRGFAKKEFHSGLATMSARPSSKGGRVESPYNSDDSRYGRTQQRWNMSRDNDNFSKNSDFSPDFLESDIFGDAAFGMGNFHESPRSQPADRLFQNTETDGFSSPAKFRHSLRQPRVLPPPSVSSVHRSNFRNSAERADSSFLEGEAQYANRNEQQILQQPAASVLMEENAISQEQIEKNSPRCEYQSSLSVSSPPSSPTQLSHEEMDVSGDAPALPTSADGERTILSDNENTAIELAASNAARLTTGSTVSSAEDDNWGAGNNEEMEGQDEYDEDDDDDDGYPEIDEAHEGDDENLGLGQQLEDIEEKVGEMEQVILGFDEGVEVKIPGNSELEIAARNSDSACKTPENAFSEETMDISSKILSEAENAIRDLALEPAASSSLEVQAQDMMTPLSSLPLPSTSLLPPPVLSLPSSTVASQSEVPLQLQFGLFSGPSLIPSPVPAIQIGSIQMPIHLHTQVNPSLTQMHPPQAPLFQFGQLRYGPPPISQSVLPLPPQPLPFIKPPVSASYMLNQNPSGSLPNQVTPTTSLRNNLGQTEHSDLSQKNVEFESLKPSPSDQMREPVLSRRQTESFSVGEKMNITGTVVRNEHRGNHGISSKRSFRPVPRESQLPQLVSEEKGMTGLMGPGAVSSGRGKRYGYAPKSSGLRFPFSGAENSQTNSNGFQRRTRRNMRRTEFRIRENVEKKQYHVVESLNHVGQDRSQNISGRARGAFVRNVGKKDGISNKLARIGSEPGNLNSDQSTSRVVGFNGRMDKAIDKPPGGKLNYKISGDFEDIDPPLHSGVVRVFEQPGIEVPSDEDDFIQVRSKKQMINDRREQREKEIKSKLKVPKAPRKQSTISLGNNNPTTNQSKAAVSFVKDASGSVRSDSVAAQGRGSSNLEPSLVFTGNLTSRTLPPIGTPSMSNDTDSRSNDLKSNQAASVPAISCTGEKLVSGILFENNKVASDNALLSLGSQDNLHTNQHVMSLTQTELEEAMKPAHFESHAAPVMSLEPNKSITSTMTQDKPFSSSASPISSLLAGEKIQFGAVTSPTILPTVSRTISSGLGPPGSFRSDLNIDRNVPTTNNDSALFFDKEKHPEESCEALEDAEAEAEAAASAVAVAAITADEIGGSEMGASSAPVSDTKGFSLSSGGVTTGQNLSVQSSGEESLTVALPADLSVDTPSLSFWPPLSSPHSSGPIISQFPGAPPSHFPCFEMNPMIGGRVFTIGPHDESSGPQAQSQISGALPSGPIGAWPQCHSGVDSFYGPPAGFAGPFIGPGGIPGVQGPPHMVVYNHFTPVGQFGQVGLSFMGTTYIPTGKQSDWKHNSVSSAVGGSEGELSNQSGVSSLCTSSSMPAPIQRLGPPPLMPMASPLTMFDIAPFQSSSDISMQARWPHLPPPPLHSVPLSVPLQQHQVDSGIPSNFRQNLPSENPTGNNSKFHEPLSSSLTSSDNNKGFPLPNSTHSHFANVLNLVQQPTSNSATIQTLSPPSGNNNKLPNISKTSARATITANQTGGPSNKPHQQPMSSGQQYLHPVGGTSQKMGTGGEWHRRSGFHGRNQSTGAEKGFSAGRMKQIYVAKTSTSGPANPAS</sequence>
<organism evidence="2 3">
    <name type="scientific">Ananas comosus</name>
    <name type="common">Pineapple</name>
    <name type="synonym">Ananas ananas</name>
    <dbReference type="NCBI Taxonomy" id="4615"/>
    <lineage>
        <taxon>Eukaryota</taxon>
        <taxon>Viridiplantae</taxon>
        <taxon>Streptophyta</taxon>
        <taxon>Embryophyta</taxon>
        <taxon>Tracheophyta</taxon>
        <taxon>Spermatophyta</taxon>
        <taxon>Magnoliopsida</taxon>
        <taxon>Liliopsida</taxon>
        <taxon>Poales</taxon>
        <taxon>Bromeliaceae</taxon>
        <taxon>Bromelioideae</taxon>
        <taxon>Ananas</taxon>
    </lineage>
</organism>
<feature type="compositionally biased region" description="Polar residues" evidence="1">
    <location>
        <begin position="1243"/>
        <end position="1267"/>
    </location>
</feature>
<feature type="compositionally biased region" description="Basic and acidic residues" evidence="1">
    <location>
        <begin position="1268"/>
        <end position="1281"/>
    </location>
</feature>
<keyword evidence="2" id="KW-1185">Reference proteome</keyword>
<reference evidence="2" key="1">
    <citation type="journal article" date="2015" name="Nat. Genet.">
        <title>The pineapple genome and the evolution of CAM photosynthesis.</title>
        <authorList>
            <person name="Ming R."/>
            <person name="VanBuren R."/>
            <person name="Wai C.M."/>
            <person name="Tang H."/>
            <person name="Schatz M.C."/>
            <person name="Bowers J.E."/>
            <person name="Lyons E."/>
            <person name="Wang M.L."/>
            <person name="Chen J."/>
            <person name="Biggers E."/>
            <person name="Zhang J."/>
            <person name="Huang L."/>
            <person name="Zhang L."/>
            <person name="Miao W."/>
            <person name="Zhang J."/>
            <person name="Ye Z."/>
            <person name="Miao C."/>
            <person name="Lin Z."/>
            <person name="Wang H."/>
            <person name="Zhou H."/>
            <person name="Yim W.C."/>
            <person name="Priest H.D."/>
            <person name="Zheng C."/>
            <person name="Woodhouse M."/>
            <person name="Edger P.P."/>
            <person name="Guyot R."/>
            <person name="Guo H.B."/>
            <person name="Guo H."/>
            <person name="Zheng G."/>
            <person name="Singh R."/>
            <person name="Sharma A."/>
            <person name="Min X."/>
            <person name="Zheng Y."/>
            <person name="Lee H."/>
            <person name="Gurtowski J."/>
            <person name="Sedlazeck F.J."/>
            <person name="Harkess A."/>
            <person name="McKain M.R."/>
            <person name="Liao Z."/>
            <person name="Fang J."/>
            <person name="Liu J."/>
            <person name="Zhang X."/>
            <person name="Zhang Q."/>
            <person name="Hu W."/>
            <person name="Qin Y."/>
            <person name="Wang K."/>
            <person name="Chen L.Y."/>
            <person name="Shirley N."/>
            <person name="Lin Y.R."/>
            <person name="Liu L.Y."/>
            <person name="Hernandez A.G."/>
            <person name="Wright C.L."/>
            <person name="Bulone V."/>
            <person name="Tuskan G.A."/>
            <person name="Heath K."/>
            <person name="Zee F."/>
            <person name="Moore P.H."/>
            <person name="Sunkar R."/>
            <person name="Leebens-Mack J.H."/>
            <person name="Mockler T."/>
            <person name="Bennetzen J.L."/>
            <person name="Freeling M."/>
            <person name="Sankoff D."/>
            <person name="Paterson A.H."/>
            <person name="Zhu X."/>
            <person name="Yang X."/>
            <person name="Smith J.A."/>
            <person name="Cushman J.C."/>
            <person name="Paull R.E."/>
            <person name="Yu Q."/>
        </authorList>
    </citation>
    <scope>NUCLEOTIDE SEQUENCE [LARGE SCALE GENOMIC DNA]</scope>
    <source>
        <strain evidence="2">cv. F153</strain>
    </source>
</reference>
<gene>
    <name evidence="3" type="primary">LOC109721329</name>
</gene>
<feature type="compositionally biased region" description="Polar residues" evidence="1">
    <location>
        <begin position="1565"/>
        <end position="1580"/>
    </location>
</feature>
<feature type="region of interest" description="Disordered" evidence="1">
    <location>
        <begin position="2130"/>
        <end position="2173"/>
    </location>
</feature>
<name>A0A6P5GEU5_ANACO</name>
<feature type="region of interest" description="Disordered" evidence="1">
    <location>
        <begin position="1379"/>
        <end position="1398"/>
    </location>
</feature>
<feature type="compositionally biased region" description="Basic and acidic residues" evidence="1">
    <location>
        <begin position="635"/>
        <end position="657"/>
    </location>
</feature>
<dbReference type="GeneID" id="109721329"/>
<feature type="compositionally biased region" description="Polar residues" evidence="1">
    <location>
        <begin position="1605"/>
        <end position="1624"/>
    </location>
</feature>
<dbReference type="InterPro" id="IPR051195">
    <property type="entry name" value="Fungal_stress_NST1"/>
</dbReference>
<feature type="compositionally biased region" description="Polar residues" evidence="1">
    <location>
        <begin position="2189"/>
        <end position="2241"/>
    </location>
</feature>
<dbReference type="OrthoDB" id="1931055at2759"/>
<accession>A0A6P5GEU5</accession>
<feature type="region of interest" description="Disordered" evidence="1">
    <location>
        <begin position="2189"/>
        <end position="2281"/>
    </location>
</feature>
<feature type="compositionally biased region" description="Acidic residues" evidence="1">
    <location>
        <begin position="994"/>
        <end position="1025"/>
    </location>
</feature>
<feature type="region of interest" description="Disordered" evidence="1">
    <location>
        <begin position="975"/>
        <end position="1027"/>
    </location>
</feature>
<dbReference type="RefSeq" id="XP_020104473.1">
    <property type="nucleotide sequence ID" value="XM_020248884.1"/>
</dbReference>
<feature type="region of interest" description="Disordered" evidence="1">
    <location>
        <begin position="905"/>
        <end position="952"/>
    </location>
</feature>
<feature type="compositionally biased region" description="Basic and acidic residues" evidence="1">
    <location>
        <begin position="1289"/>
        <end position="1300"/>
    </location>
</feature>
<proteinExistence type="predicted"/>
<feature type="compositionally biased region" description="Gly residues" evidence="1">
    <location>
        <begin position="35"/>
        <end position="49"/>
    </location>
</feature>
<feature type="compositionally biased region" description="Polar residues" evidence="1">
    <location>
        <begin position="10"/>
        <end position="19"/>
    </location>
</feature>
<feature type="compositionally biased region" description="Low complexity" evidence="1">
    <location>
        <begin position="233"/>
        <end position="247"/>
    </location>
</feature>
<evidence type="ECO:0000313" key="3">
    <source>
        <dbReference type="RefSeq" id="XP_020104473.1"/>
    </source>
</evidence>
<feature type="region of interest" description="Disordered" evidence="1">
    <location>
        <begin position="189"/>
        <end position="461"/>
    </location>
</feature>
<dbReference type="CDD" id="cd22249">
    <property type="entry name" value="UDM1_RNF168_RNF169-like"/>
    <property type="match status" value="1"/>
</dbReference>
<feature type="region of interest" description="Disordered" evidence="1">
    <location>
        <begin position="1243"/>
        <end position="1302"/>
    </location>
</feature>
<feature type="compositionally biased region" description="Polar residues" evidence="1">
    <location>
        <begin position="2052"/>
        <end position="2065"/>
    </location>
</feature>
<feature type="compositionally biased region" description="Low complexity" evidence="1">
    <location>
        <begin position="20"/>
        <end position="31"/>
    </location>
</feature>
<feature type="compositionally biased region" description="Polar residues" evidence="1">
    <location>
        <begin position="418"/>
        <end position="435"/>
    </location>
</feature>
<feature type="region of interest" description="Disordered" evidence="1">
    <location>
        <begin position="2031"/>
        <end position="2066"/>
    </location>
</feature>
<reference evidence="3" key="2">
    <citation type="submission" date="2025-08" db="UniProtKB">
        <authorList>
            <consortium name="RefSeq"/>
        </authorList>
    </citation>
    <scope>IDENTIFICATION</scope>
    <source>
        <tissue evidence="3">Leaf</tissue>
    </source>
</reference>
<evidence type="ECO:0000313" key="2">
    <source>
        <dbReference type="Proteomes" id="UP000515123"/>
    </source>
</evidence>
<feature type="compositionally biased region" description="Polar residues" evidence="1">
    <location>
        <begin position="688"/>
        <end position="698"/>
    </location>
</feature>
<feature type="region of interest" description="Disordered" evidence="1">
    <location>
        <begin position="1"/>
        <end position="165"/>
    </location>
</feature>
<feature type="region of interest" description="Disordered" evidence="1">
    <location>
        <begin position="824"/>
        <end position="868"/>
    </location>
</feature>
<feature type="compositionally biased region" description="Basic and acidic residues" evidence="1">
    <location>
        <begin position="340"/>
        <end position="358"/>
    </location>
</feature>
<dbReference type="Proteomes" id="UP000515123">
    <property type="component" value="Linkage group 15"/>
</dbReference>
<feature type="region of interest" description="Disordered" evidence="1">
    <location>
        <begin position="1598"/>
        <end position="1644"/>
    </location>
</feature>
<feature type="compositionally biased region" description="Basic and acidic residues" evidence="1">
    <location>
        <begin position="289"/>
        <end position="298"/>
    </location>
</feature>
<evidence type="ECO:0000256" key="1">
    <source>
        <dbReference type="SAM" id="MobiDB-lite"/>
    </source>
</evidence>
<protein>
    <submittedName>
        <fullName evidence="3">Uncharacterized protein LOC109721329</fullName>
    </submittedName>
</protein>
<dbReference type="PANTHER" id="PTHR31780:SF10">
    <property type="entry name" value="LD36051P"/>
    <property type="match status" value="1"/>
</dbReference>
<feature type="compositionally biased region" description="Low complexity" evidence="1">
    <location>
        <begin position="2038"/>
        <end position="2051"/>
    </location>
</feature>
<feature type="compositionally biased region" description="Polar residues" evidence="1">
    <location>
        <begin position="1384"/>
        <end position="1395"/>
    </location>
</feature>